<feature type="transmembrane region" description="Helical" evidence="6">
    <location>
        <begin position="133"/>
        <end position="159"/>
    </location>
</feature>
<dbReference type="InParanoid" id="C1EHW1"/>
<keyword evidence="9" id="KW-1185">Reference proteome</keyword>
<dbReference type="eggNOG" id="KOG1944">
    <property type="taxonomic scope" value="Eukaryota"/>
</dbReference>
<keyword evidence="3 6" id="KW-0812">Transmembrane</keyword>
<evidence type="ECO:0000256" key="3">
    <source>
        <dbReference type="ARBA" id="ARBA00022692"/>
    </source>
</evidence>
<gene>
    <name evidence="8" type="ORF">MICPUN_88739</name>
</gene>
<evidence type="ECO:0000313" key="9">
    <source>
        <dbReference type="Proteomes" id="UP000002009"/>
    </source>
</evidence>
<comment type="subcellular location">
    <subcellularLocation>
        <location evidence="1">Membrane</location>
        <topology evidence="1">Multi-pass membrane protein</topology>
    </subcellularLocation>
</comment>
<evidence type="ECO:0000256" key="4">
    <source>
        <dbReference type="ARBA" id="ARBA00022989"/>
    </source>
</evidence>
<dbReference type="EMBL" id="CP001333">
    <property type="protein sequence ID" value="ACO67752.1"/>
    <property type="molecule type" value="Genomic_DNA"/>
</dbReference>
<organism evidence="8 9">
    <name type="scientific">Micromonas commoda (strain RCC299 / NOUM17 / CCMP2709)</name>
    <name type="common">Picoplanktonic green alga</name>
    <dbReference type="NCBI Taxonomy" id="296587"/>
    <lineage>
        <taxon>Eukaryota</taxon>
        <taxon>Viridiplantae</taxon>
        <taxon>Chlorophyta</taxon>
        <taxon>Mamiellophyceae</taxon>
        <taxon>Mamiellales</taxon>
        <taxon>Mamiellaceae</taxon>
        <taxon>Micromonas</taxon>
    </lineage>
</organism>
<dbReference type="Proteomes" id="UP000002009">
    <property type="component" value="Chromosome 15"/>
</dbReference>
<feature type="transmembrane region" description="Helical" evidence="6">
    <location>
        <begin position="92"/>
        <end position="113"/>
    </location>
</feature>
<dbReference type="OMA" id="FAWTGFV"/>
<dbReference type="AlphaFoldDB" id="C1EHW1"/>
<dbReference type="STRING" id="296587.C1EHW1"/>
<keyword evidence="4 6" id="KW-1133">Transmembrane helix</keyword>
<dbReference type="PANTHER" id="PTHR11266">
    <property type="entry name" value="PEROXISOMAL MEMBRANE PROTEIN 2, PXMP2 MPV17"/>
    <property type="match status" value="1"/>
</dbReference>
<evidence type="ECO:0000256" key="7">
    <source>
        <dbReference type="SAM" id="MobiDB-lite"/>
    </source>
</evidence>
<name>C1EHW1_MICCC</name>
<dbReference type="RefSeq" id="XP_002506494.1">
    <property type="nucleotide sequence ID" value="XM_002506448.1"/>
</dbReference>
<evidence type="ECO:0000256" key="2">
    <source>
        <dbReference type="ARBA" id="ARBA00006824"/>
    </source>
</evidence>
<dbReference type="Pfam" id="PF04117">
    <property type="entry name" value="Mpv17_PMP22"/>
    <property type="match status" value="1"/>
</dbReference>
<reference evidence="8 9" key="1">
    <citation type="journal article" date="2009" name="Science">
        <title>Green evolution and dynamic adaptations revealed by genomes of the marine picoeukaryotes Micromonas.</title>
        <authorList>
            <person name="Worden A.Z."/>
            <person name="Lee J.H."/>
            <person name="Mock T."/>
            <person name="Rouze P."/>
            <person name="Simmons M.P."/>
            <person name="Aerts A.L."/>
            <person name="Allen A.E."/>
            <person name="Cuvelier M.L."/>
            <person name="Derelle E."/>
            <person name="Everett M.V."/>
            <person name="Foulon E."/>
            <person name="Grimwood J."/>
            <person name="Gundlach H."/>
            <person name="Henrissat B."/>
            <person name="Napoli C."/>
            <person name="McDonald S.M."/>
            <person name="Parker M.S."/>
            <person name="Rombauts S."/>
            <person name="Salamov A."/>
            <person name="Von Dassow P."/>
            <person name="Badger J.H."/>
            <person name="Coutinho P.M."/>
            <person name="Demir E."/>
            <person name="Dubchak I."/>
            <person name="Gentemann C."/>
            <person name="Eikrem W."/>
            <person name="Gready J.E."/>
            <person name="John U."/>
            <person name="Lanier W."/>
            <person name="Lindquist E.A."/>
            <person name="Lucas S."/>
            <person name="Mayer K.F."/>
            <person name="Moreau H."/>
            <person name="Not F."/>
            <person name="Otillar R."/>
            <person name="Panaud O."/>
            <person name="Pangilinan J."/>
            <person name="Paulsen I."/>
            <person name="Piegu B."/>
            <person name="Poliakov A."/>
            <person name="Robbens S."/>
            <person name="Schmutz J."/>
            <person name="Toulza E."/>
            <person name="Wyss T."/>
            <person name="Zelensky A."/>
            <person name="Zhou K."/>
            <person name="Armbrust E.V."/>
            <person name="Bhattacharya D."/>
            <person name="Goodenough U.W."/>
            <person name="Van de Peer Y."/>
            <person name="Grigoriev I.V."/>
        </authorList>
    </citation>
    <scope>NUCLEOTIDE SEQUENCE [LARGE SCALE GENOMIC DNA]</scope>
    <source>
        <strain evidence="9">RCC299 / NOUM17</strain>
    </source>
</reference>
<feature type="compositionally biased region" description="Basic residues" evidence="7">
    <location>
        <begin position="1"/>
        <end position="10"/>
    </location>
</feature>
<sequence>MRHAHRRFSSQRRFSSASNEGTSAQQTSGGIRGALAKYNALNEAHPTTTKVGTSVVILLFGDTMAQRIQHRSAAKTSKDGAAPAFRMDWRRLAAFASFGAIYTGYFQMHWFRYLQTVFPRQVGLKARFLRKDVLAPLLVNQLGMVCVGYYPFFFAWTGFVRGRTWDESMEEMKKKYKLKLLAQNWAFWIPAQGVQFALVPSSYHILYVSAMGLAWNTILSLVTLEKIPEAAQELKRKKA</sequence>
<evidence type="ECO:0000256" key="6">
    <source>
        <dbReference type="RuleBase" id="RU363053"/>
    </source>
</evidence>
<feature type="region of interest" description="Disordered" evidence="7">
    <location>
        <begin position="1"/>
        <end position="29"/>
    </location>
</feature>
<dbReference type="GO" id="GO:0005737">
    <property type="term" value="C:cytoplasm"/>
    <property type="evidence" value="ECO:0007669"/>
    <property type="project" value="TreeGrafter"/>
</dbReference>
<comment type="similarity">
    <text evidence="2 6">Belongs to the peroxisomal membrane protein PXMP2/4 family.</text>
</comment>
<feature type="transmembrane region" description="Helical" evidence="6">
    <location>
        <begin position="205"/>
        <end position="224"/>
    </location>
</feature>
<evidence type="ECO:0008006" key="10">
    <source>
        <dbReference type="Google" id="ProtNLM"/>
    </source>
</evidence>
<keyword evidence="5 6" id="KW-0472">Membrane</keyword>
<dbReference type="InterPro" id="IPR007248">
    <property type="entry name" value="Mpv17_PMP22"/>
</dbReference>
<dbReference type="GO" id="GO:0016020">
    <property type="term" value="C:membrane"/>
    <property type="evidence" value="ECO:0007669"/>
    <property type="project" value="UniProtKB-SubCell"/>
</dbReference>
<feature type="transmembrane region" description="Helical" evidence="6">
    <location>
        <begin position="180"/>
        <end position="199"/>
    </location>
</feature>
<dbReference type="PANTHER" id="PTHR11266:SF17">
    <property type="entry name" value="PROTEIN MPV17"/>
    <property type="match status" value="1"/>
</dbReference>
<proteinExistence type="inferred from homology"/>
<evidence type="ECO:0000313" key="8">
    <source>
        <dbReference type="EMBL" id="ACO67752.1"/>
    </source>
</evidence>
<dbReference type="OrthoDB" id="10267969at2759"/>
<evidence type="ECO:0000256" key="5">
    <source>
        <dbReference type="ARBA" id="ARBA00023136"/>
    </source>
</evidence>
<evidence type="ECO:0000256" key="1">
    <source>
        <dbReference type="ARBA" id="ARBA00004141"/>
    </source>
</evidence>
<dbReference type="KEGG" id="mis:MICPUN_88739"/>
<accession>C1EHW1</accession>
<feature type="compositionally biased region" description="Polar residues" evidence="7">
    <location>
        <begin position="19"/>
        <end position="29"/>
    </location>
</feature>
<dbReference type="GeneID" id="8249251"/>
<protein>
    <recommendedName>
        <fullName evidence="10">Peroxisomal membrane protein</fullName>
    </recommendedName>
</protein>